<evidence type="ECO:0000313" key="2">
    <source>
        <dbReference type="EMBL" id="RAK26330.1"/>
    </source>
</evidence>
<dbReference type="RefSeq" id="WP_111576058.1">
    <property type="nucleotide sequence ID" value="NZ_JBHEEY010000025.1"/>
</dbReference>
<accession>A0A364JSV7</accession>
<keyword evidence="3" id="KW-1185">Reference proteome</keyword>
<dbReference type="Proteomes" id="UP000249453">
    <property type="component" value="Unassembled WGS sequence"/>
</dbReference>
<feature type="region of interest" description="Disordered" evidence="1">
    <location>
        <begin position="1"/>
        <end position="21"/>
    </location>
</feature>
<evidence type="ECO:0000313" key="3">
    <source>
        <dbReference type="Proteomes" id="UP000249453"/>
    </source>
</evidence>
<sequence>MNIHTNITTATKGKRKTGGKSMAPRDLIAFTFDRAGKRKDEAVRAVIDAAEHNAALAEFLISEGARSAVGQLIRSDNAKIFNDDPNADISKPRALINPPPLISPAQKRRLERAANSVLRLLEAVLPNGTLMADAKRPDIEHAIGVYEPQARDMWQKANFYKTVLRELPAGKCVADTFDNEKLTALYNAARAA</sequence>
<name>A0A364JSV7_9HYPH</name>
<gene>
    <name evidence="2" type="ORF">C7374_11415</name>
</gene>
<reference evidence="2 3" key="1">
    <citation type="submission" date="2018-06" db="EMBL/GenBank/DDBJ databases">
        <title>Genomic Encyclopedia of Type Strains, Phase IV (KMG-IV): sequencing the most valuable type-strain genomes for metagenomic binning, comparative biology and taxonomic classification.</title>
        <authorList>
            <person name="Goeker M."/>
        </authorList>
    </citation>
    <scope>NUCLEOTIDE SEQUENCE [LARGE SCALE GENOMIC DNA]</scope>
    <source>
        <strain evidence="2 3">DSM 26720</strain>
    </source>
</reference>
<organism evidence="2 3">
    <name type="scientific">Falsochrobactrum ovis</name>
    <dbReference type="NCBI Taxonomy" id="1293442"/>
    <lineage>
        <taxon>Bacteria</taxon>
        <taxon>Pseudomonadati</taxon>
        <taxon>Pseudomonadota</taxon>
        <taxon>Alphaproteobacteria</taxon>
        <taxon>Hyphomicrobiales</taxon>
        <taxon>Brucellaceae</taxon>
        <taxon>Falsochrobactrum</taxon>
    </lineage>
</organism>
<dbReference type="EMBL" id="QLMK01000014">
    <property type="protein sequence ID" value="RAK26330.1"/>
    <property type="molecule type" value="Genomic_DNA"/>
</dbReference>
<comment type="caution">
    <text evidence="2">The sequence shown here is derived from an EMBL/GenBank/DDBJ whole genome shotgun (WGS) entry which is preliminary data.</text>
</comment>
<protein>
    <submittedName>
        <fullName evidence="2">Uncharacterized protein</fullName>
    </submittedName>
</protein>
<evidence type="ECO:0000256" key="1">
    <source>
        <dbReference type="SAM" id="MobiDB-lite"/>
    </source>
</evidence>
<proteinExistence type="predicted"/>
<dbReference type="AlphaFoldDB" id="A0A364JSV7"/>